<dbReference type="GO" id="GO:0031177">
    <property type="term" value="F:phosphopantetheine binding"/>
    <property type="evidence" value="ECO:0007669"/>
    <property type="project" value="TreeGrafter"/>
</dbReference>
<dbReference type="GO" id="GO:0043041">
    <property type="term" value="P:amino acid activation for nonribosomal peptide biosynthetic process"/>
    <property type="evidence" value="ECO:0007669"/>
    <property type="project" value="TreeGrafter"/>
</dbReference>
<dbReference type="InterPro" id="IPR023213">
    <property type="entry name" value="CAT-like_dom_sf"/>
</dbReference>
<dbReference type="SUPFAM" id="SSF56801">
    <property type="entry name" value="Acetyl-CoA synthetase-like"/>
    <property type="match status" value="1"/>
</dbReference>
<dbReference type="Gene3D" id="3.40.50.980">
    <property type="match status" value="2"/>
</dbReference>
<evidence type="ECO:0000259" key="2">
    <source>
        <dbReference type="Pfam" id="PF00668"/>
    </source>
</evidence>
<proteinExistence type="predicted"/>
<dbReference type="InterPro" id="IPR001242">
    <property type="entry name" value="Condensation_dom"/>
</dbReference>
<dbReference type="GO" id="GO:0005737">
    <property type="term" value="C:cytoplasm"/>
    <property type="evidence" value="ECO:0007669"/>
    <property type="project" value="TreeGrafter"/>
</dbReference>
<gene>
    <name evidence="3" type="ORF">SAMN04488128_1081</name>
</gene>
<feature type="domain" description="Condensation" evidence="2">
    <location>
        <begin position="7"/>
        <end position="441"/>
    </location>
</feature>
<dbReference type="AlphaFoldDB" id="A0A1T4U215"/>
<dbReference type="EMBL" id="FUWZ01000008">
    <property type="protein sequence ID" value="SKA46680.1"/>
    <property type="molecule type" value="Genomic_DNA"/>
</dbReference>
<dbReference type="SUPFAM" id="SSF52777">
    <property type="entry name" value="CoA-dependent acyltransferases"/>
    <property type="match status" value="2"/>
</dbReference>
<sequence>MNPTKNISTLQDSICLTQHIYPRSPLFNVGGYALIHGAIQMPLLIKAITTVLEHTDVIETGYMGFNDMPLNSNANFIKYDIDVVDCSQQQQAADVCLKWMHDDMQSVFDTGRCLLKLRLLKASDDKCYWYAKVHHVLFDGYAMALFFNNVSRLYTTWISGHTEADVPSFSYGKFIADELQYKSSDQYQDDRRWWLERLGGTGTSAAFQSCVHANNRHTMSTQRLEIRIEASLFYEITAFCKLYHCTAFHYFIAVLFVLHKRYNNQEALLLGVPVFNRSSKQFKETLGAFVNILPFSVPVEDDRVFSQLLPLVAAELKECYRHQRFPLYDMLKELDRKGNIYNVSFSYQKNSYNTSLGNAAAAITYLPPPEQQEDLFFHLLEYEDGADLTLALDYAVDLFPEHVAKNILIHFKNLLKAALRTPDMAVNSLPYLTEGEESALLDRFKVKSPGYDTGATIITCFEQQVAQSAERTALVFKDSSFSYSSLDGHANQLARYLQEHYRVSPGDLVGLQLERSEWQVISILGVLKAGGAYVPIDPGYPEERISYITRDSGCKLVIDKTVLDHFLELRCRYSTAGLPLQAGPSDLA</sequence>
<dbReference type="GO" id="GO:0003824">
    <property type="term" value="F:catalytic activity"/>
    <property type="evidence" value="ECO:0007669"/>
    <property type="project" value="InterPro"/>
</dbReference>
<dbReference type="PANTHER" id="PTHR45527">
    <property type="entry name" value="NONRIBOSOMAL PEPTIDE SYNTHETASE"/>
    <property type="match status" value="1"/>
</dbReference>
<feature type="domain" description="AMP-dependent synthetase/ligase" evidence="1">
    <location>
        <begin position="461"/>
        <end position="559"/>
    </location>
</feature>
<organism evidence="3 4">
    <name type="scientific">Chitinophaga eiseniae</name>
    <dbReference type="NCBI Taxonomy" id="634771"/>
    <lineage>
        <taxon>Bacteria</taxon>
        <taxon>Pseudomonadati</taxon>
        <taxon>Bacteroidota</taxon>
        <taxon>Chitinophagia</taxon>
        <taxon>Chitinophagales</taxon>
        <taxon>Chitinophagaceae</taxon>
        <taxon>Chitinophaga</taxon>
    </lineage>
</organism>
<dbReference type="Proteomes" id="UP000190367">
    <property type="component" value="Unassembled WGS sequence"/>
</dbReference>
<dbReference type="Pfam" id="PF00501">
    <property type="entry name" value="AMP-binding"/>
    <property type="match status" value="1"/>
</dbReference>
<evidence type="ECO:0000313" key="3">
    <source>
        <dbReference type="EMBL" id="SKA46680.1"/>
    </source>
</evidence>
<dbReference type="PANTHER" id="PTHR45527:SF1">
    <property type="entry name" value="FATTY ACID SYNTHASE"/>
    <property type="match status" value="1"/>
</dbReference>
<dbReference type="InterPro" id="IPR000873">
    <property type="entry name" value="AMP-dep_synth/lig_dom"/>
</dbReference>
<dbReference type="GO" id="GO:0044550">
    <property type="term" value="P:secondary metabolite biosynthetic process"/>
    <property type="evidence" value="ECO:0007669"/>
    <property type="project" value="TreeGrafter"/>
</dbReference>
<evidence type="ECO:0000259" key="1">
    <source>
        <dbReference type="Pfam" id="PF00501"/>
    </source>
</evidence>
<dbReference type="RefSeq" id="WP_143313273.1">
    <property type="nucleotide sequence ID" value="NZ_FUWZ01000008.1"/>
</dbReference>
<name>A0A1T4U215_9BACT</name>
<dbReference type="OrthoDB" id="9778383at2"/>
<dbReference type="Pfam" id="PF00668">
    <property type="entry name" value="Condensation"/>
    <property type="match status" value="1"/>
</dbReference>
<dbReference type="Gene3D" id="3.30.559.30">
    <property type="entry name" value="Nonribosomal peptide synthetase, condensation domain"/>
    <property type="match status" value="1"/>
</dbReference>
<accession>A0A1T4U215</accession>
<dbReference type="Gene3D" id="3.30.559.10">
    <property type="entry name" value="Chloramphenicol acetyltransferase-like domain"/>
    <property type="match status" value="1"/>
</dbReference>
<feature type="non-terminal residue" evidence="3">
    <location>
        <position position="588"/>
    </location>
</feature>
<evidence type="ECO:0000313" key="4">
    <source>
        <dbReference type="Proteomes" id="UP000190367"/>
    </source>
</evidence>
<protein>
    <submittedName>
        <fullName evidence="3">AMP-binding enzyme</fullName>
    </submittedName>
</protein>
<dbReference type="STRING" id="634771.SAMN04488128_1081"/>
<reference evidence="4" key="1">
    <citation type="submission" date="2017-02" db="EMBL/GenBank/DDBJ databases">
        <authorList>
            <person name="Varghese N."/>
            <person name="Submissions S."/>
        </authorList>
    </citation>
    <scope>NUCLEOTIDE SEQUENCE [LARGE SCALE GENOMIC DNA]</scope>
    <source>
        <strain evidence="4">DSM 22224</strain>
    </source>
</reference>
<keyword evidence="4" id="KW-1185">Reference proteome</keyword>